<evidence type="ECO:0000313" key="1">
    <source>
        <dbReference type="EMBL" id="AGA91830.1"/>
    </source>
</evidence>
<name>L0H2F1_9GAMM</name>
<dbReference type="EMBL" id="CP003051">
    <property type="protein sequence ID" value="AGA91830.1"/>
    <property type="molecule type" value="Genomic_DNA"/>
</dbReference>
<reference evidence="1 2" key="1">
    <citation type="submission" date="2011-09" db="EMBL/GenBank/DDBJ databases">
        <title>Complete sequence of chromosome of Thioflavicoccus mobilis 8321.</title>
        <authorList>
            <consortium name="US DOE Joint Genome Institute"/>
            <person name="Lucas S."/>
            <person name="Han J."/>
            <person name="Lapidus A."/>
            <person name="Cheng J.-F."/>
            <person name="Goodwin L."/>
            <person name="Pitluck S."/>
            <person name="Peters L."/>
            <person name="Ovchinnikova G."/>
            <person name="Lu M."/>
            <person name="Detter J.C."/>
            <person name="Han C."/>
            <person name="Tapia R."/>
            <person name="Land M."/>
            <person name="Hauser L."/>
            <person name="Kyrpides N."/>
            <person name="Ivanova N."/>
            <person name="Pagani I."/>
            <person name="Vogl K."/>
            <person name="Liu Z."/>
            <person name="Imhoff J."/>
            <person name="Thiel V."/>
            <person name="Frigaard N.-U."/>
            <person name="Bryant D."/>
            <person name="Woyke T."/>
        </authorList>
    </citation>
    <scope>NUCLEOTIDE SEQUENCE [LARGE SCALE GENOMIC DNA]</scope>
    <source>
        <strain evidence="1 2">8321</strain>
    </source>
</reference>
<dbReference type="OrthoDB" id="5396022at2"/>
<evidence type="ECO:0000313" key="2">
    <source>
        <dbReference type="Proteomes" id="UP000010816"/>
    </source>
</evidence>
<organism evidence="1 2">
    <name type="scientific">Thioflavicoccus mobilis 8321</name>
    <dbReference type="NCBI Taxonomy" id="765912"/>
    <lineage>
        <taxon>Bacteria</taxon>
        <taxon>Pseudomonadati</taxon>
        <taxon>Pseudomonadota</taxon>
        <taxon>Gammaproteobacteria</taxon>
        <taxon>Chromatiales</taxon>
        <taxon>Chromatiaceae</taxon>
        <taxon>Thioflavicoccus</taxon>
    </lineage>
</organism>
<dbReference type="PATRIC" id="fig|765912.4.peg.3079"/>
<dbReference type="AlphaFoldDB" id="L0H2F1"/>
<accession>L0H2F1</accession>
<dbReference type="KEGG" id="tmb:Thimo_3149"/>
<gene>
    <name evidence="1" type="ORF">Thimo_3149</name>
</gene>
<dbReference type="Proteomes" id="UP000010816">
    <property type="component" value="Chromosome"/>
</dbReference>
<dbReference type="RefSeq" id="WP_015281958.1">
    <property type="nucleotide sequence ID" value="NC_019940.1"/>
</dbReference>
<proteinExistence type="predicted"/>
<keyword evidence="2" id="KW-1185">Reference proteome</keyword>
<protein>
    <submittedName>
        <fullName evidence="1">Uncharacterized protein</fullName>
    </submittedName>
</protein>
<dbReference type="HOGENOM" id="CLU_3048992_0_0_6"/>
<sequence>MVKHLKHGKAQTFRFGEGQLLLRLYDKCAEIAEKSAKTRNCDLRGTDHDMWRIE</sequence>